<evidence type="ECO:0000256" key="1">
    <source>
        <dbReference type="SAM" id="MobiDB-lite"/>
    </source>
</evidence>
<dbReference type="Proteomes" id="UP001162483">
    <property type="component" value="Unassembled WGS sequence"/>
</dbReference>
<sequence length="102" mass="10500">MLESSCSLKAAGRLGWGGTEPPQPSPLRTLQTPQKVRTVALCNTPGVGVSAALHEPPSSRVRPHRSDPASLQACLLSTPAPCPLLSVLRAAAEGPRTLSVAA</sequence>
<protein>
    <submittedName>
        <fullName evidence="2">Uncharacterized protein</fullName>
    </submittedName>
</protein>
<feature type="region of interest" description="Disordered" evidence="1">
    <location>
        <begin position="1"/>
        <end position="29"/>
    </location>
</feature>
<organism evidence="2 3">
    <name type="scientific">Staurois parvus</name>
    <dbReference type="NCBI Taxonomy" id="386267"/>
    <lineage>
        <taxon>Eukaryota</taxon>
        <taxon>Metazoa</taxon>
        <taxon>Chordata</taxon>
        <taxon>Craniata</taxon>
        <taxon>Vertebrata</taxon>
        <taxon>Euteleostomi</taxon>
        <taxon>Amphibia</taxon>
        <taxon>Batrachia</taxon>
        <taxon>Anura</taxon>
        <taxon>Neobatrachia</taxon>
        <taxon>Ranoidea</taxon>
        <taxon>Ranidae</taxon>
        <taxon>Staurois</taxon>
    </lineage>
</organism>
<reference evidence="2" key="1">
    <citation type="submission" date="2023-05" db="EMBL/GenBank/DDBJ databases">
        <authorList>
            <person name="Stuckert A."/>
        </authorList>
    </citation>
    <scope>NUCLEOTIDE SEQUENCE</scope>
</reference>
<gene>
    <name evidence="2" type="ORF">SPARVUS_LOCUS6028183</name>
</gene>
<accession>A0ABN9CYV1</accession>
<proteinExistence type="predicted"/>
<keyword evidence="3" id="KW-1185">Reference proteome</keyword>
<name>A0ABN9CYV1_9NEOB</name>
<evidence type="ECO:0000313" key="2">
    <source>
        <dbReference type="EMBL" id="CAI9565183.1"/>
    </source>
</evidence>
<comment type="caution">
    <text evidence="2">The sequence shown here is derived from an EMBL/GenBank/DDBJ whole genome shotgun (WGS) entry which is preliminary data.</text>
</comment>
<evidence type="ECO:0000313" key="3">
    <source>
        <dbReference type="Proteomes" id="UP001162483"/>
    </source>
</evidence>
<dbReference type="EMBL" id="CATNWA010013446">
    <property type="protein sequence ID" value="CAI9565183.1"/>
    <property type="molecule type" value="Genomic_DNA"/>
</dbReference>